<dbReference type="OrthoDB" id="2986269at2"/>
<organism evidence="4 5">
    <name type="scientific">Thermoactinomyces daqus</name>
    <dbReference type="NCBI Taxonomy" id="1329516"/>
    <lineage>
        <taxon>Bacteria</taxon>
        <taxon>Bacillati</taxon>
        <taxon>Bacillota</taxon>
        <taxon>Bacilli</taxon>
        <taxon>Bacillales</taxon>
        <taxon>Thermoactinomycetaceae</taxon>
        <taxon>Thermoactinomyces</taxon>
    </lineage>
</organism>
<dbReference type="Gene3D" id="3.40.50.720">
    <property type="entry name" value="NAD(P)-binding Rossmann-like Domain"/>
    <property type="match status" value="1"/>
</dbReference>
<dbReference type="InterPro" id="IPR008927">
    <property type="entry name" value="6-PGluconate_DH-like_C_sf"/>
</dbReference>
<evidence type="ECO:0000313" key="4">
    <source>
        <dbReference type="EMBL" id="MBA4543239.1"/>
    </source>
</evidence>
<dbReference type="PANTHER" id="PTHR48075">
    <property type="entry name" value="3-HYDROXYACYL-COA DEHYDROGENASE FAMILY PROTEIN"/>
    <property type="match status" value="1"/>
</dbReference>
<comment type="similarity">
    <text evidence="2">Belongs to the 3-hydroxyacyl-CoA dehydrogenase family.</text>
</comment>
<dbReference type="InterPro" id="IPR006108">
    <property type="entry name" value="3HC_DH_C"/>
</dbReference>
<reference evidence="4 5" key="1">
    <citation type="submission" date="2020-07" db="EMBL/GenBank/DDBJ databases">
        <authorList>
            <person name="Feng H."/>
        </authorList>
    </citation>
    <scope>NUCLEOTIDE SEQUENCE [LARGE SCALE GENOMIC DNA]</scope>
    <source>
        <strain evidence="5">s-11</strain>
    </source>
</reference>
<dbReference type="GO" id="GO:0016616">
    <property type="term" value="F:oxidoreductase activity, acting on the CH-OH group of donors, NAD or NADP as acceptor"/>
    <property type="evidence" value="ECO:0007669"/>
    <property type="project" value="InterPro"/>
</dbReference>
<feature type="domain" description="3-hydroxyacyl-CoA dehydrogenase C-terminal" evidence="3">
    <location>
        <begin position="142"/>
        <end position="238"/>
    </location>
</feature>
<comment type="pathway">
    <text evidence="1">Lipid metabolism; butanoate metabolism.</text>
</comment>
<dbReference type="PANTHER" id="PTHR48075:SF5">
    <property type="entry name" value="3-HYDROXYBUTYRYL-COA DEHYDROGENASE"/>
    <property type="match status" value="1"/>
</dbReference>
<evidence type="ECO:0000259" key="3">
    <source>
        <dbReference type="Pfam" id="PF00725"/>
    </source>
</evidence>
<dbReference type="Pfam" id="PF00725">
    <property type="entry name" value="3HCDH"/>
    <property type="match status" value="1"/>
</dbReference>
<keyword evidence="5" id="KW-1185">Reference proteome</keyword>
<protein>
    <submittedName>
        <fullName evidence="4">3-hydroxybutyryl-CoA dehydrogenase</fullName>
    </submittedName>
</protein>
<evidence type="ECO:0000256" key="1">
    <source>
        <dbReference type="ARBA" id="ARBA00005086"/>
    </source>
</evidence>
<gene>
    <name evidence="4" type="ORF">H1164_10060</name>
</gene>
<dbReference type="EMBL" id="JACEIP010000013">
    <property type="protein sequence ID" value="MBA4543239.1"/>
    <property type="molecule type" value="Genomic_DNA"/>
</dbReference>
<dbReference type="SUPFAM" id="SSF48179">
    <property type="entry name" value="6-phosphogluconate dehydrogenase C-terminal domain-like"/>
    <property type="match status" value="1"/>
</dbReference>
<evidence type="ECO:0000256" key="2">
    <source>
        <dbReference type="ARBA" id="ARBA00009463"/>
    </source>
</evidence>
<dbReference type="Proteomes" id="UP000530514">
    <property type="component" value="Unassembled WGS sequence"/>
</dbReference>
<evidence type="ECO:0000313" key="5">
    <source>
        <dbReference type="Proteomes" id="UP000530514"/>
    </source>
</evidence>
<comment type="caution">
    <text evidence="4">The sequence shown here is derived from an EMBL/GenBank/DDBJ whole genome shotgun (WGS) entry which is preliminary data.</text>
</comment>
<dbReference type="Gene3D" id="1.10.1040.10">
    <property type="entry name" value="N-(1-d-carboxylethyl)-l-norvaline Dehydrogenase, domain 2"/>
    <property type="match status" value="1"/>
</dbReference>
<proteinExistence type="inferred from homology"/>
<accession>A0A7W2AIY9</accession>
<dbReference type="RefSeq" id="WP_033100855.1">
    <property type="nucleotide sequence ID" value="NZ_JACEIP010000013.1"/>
</dbReference>
<sequence>MSRNIAVLGKGSLFTAVCRFLRERGFAPLTLEQLADHDVCAVVDVNPGVDGQKRQQLQLAEARISPQTPIYTSTLHRTATEIASWLSVPERVVGFSPLGLEQFPVLEVACPLQAEEVKGWDQHLRLAESWGKQVERVGDQPGLVFPRILSLLVNEAAFALSEGISSKEEIDTAMKKGTNFPFGPLEWADRVGIEQIAAVLEGMQREWGDDRYRPAPLLKKMIYAGYVGIAAGRGFYHYQDAKLGG</sequence>
<name>A0A7W2AIY9_9BACL</name>
<dbReference type="AlphaFoldDB" id="A0A7W2AIY9"/>
<dbReference type="InterPro" id="IPR013328">
    <property type="entry name" value="6PGD_dom2"/>
</dbReference>
<dbReference type="GO" id="GO:0006631">
    <property type="term" value="P:fatty acid metabolic process"/>
    <property type="evidence" value="ECO:0007669"/>
    <property type="project" value="InterPro"/>
</dbReference>